<reference evidence="2 3" key="1">
    <citation type="submission" date="2017-01" db="EMBL/GenBank/DDBJ databases">
        <authorList>
            <person name="Mah S.A."/>
            <person name="Swanson W.J."/>
            <person name="Moy G.W."/>
            <person name="Vacquier V.D."/>
        </authorList>
    </citation>
    <scope>NUCLEOTIDE SEQUENCE [LARGE SCALE GENOMIC DNA]</scope>
    <source>
        <strain evidence="2 3">DSM 7027</strain>
    </source>
</reference>
<dbReference type="AlphaFoldDB" id="A0A1N6WAU9"/>
<dbReference type="InterPro" id="IPR018247">
    <property type="entry name" value="EF_Hand_1_Ca_BS"/>
</dbReference>
<dbReference type="InterPro" id="IPR025282">
    <property type="entry name" value="DUF4214"/>
</dbReference>
<dbReference type="PROSITE" id="PS00018">
    <property type="entry name" value="EF_HAND_1"/>
    <property type="match status" value="1"/>
</dbReference>
<dbReference type="RefSeq" id="WP_076465242.1">
    <property type="nucleotide sequence ID" value="NZ_FTMN01000010.1"/>
</dbReference>
<sequence length="356" mass="39489">MSDVDDSYLSGYLGGYEGIPYELADRIHAWFVSYINQYVGVDLGSDTSEVDDGLLNSYFSDYSNVQAYVAAMMASDWYAEYEAWLADWDGNVDDEDSGIEDDSDTFPSIIGDDLPVSTALAEQIYAWVGDYLQANAGVNVFDGVDNTEAVELSNYFSNGANIQTFADALMATDWFVKWEAVYNKAAAEGSVDSDAFIFGDYLDDDDVEILDDDGNLWDSQIKRADGEVVAAEEAQLYRAYAGAMGRTPDEAGYLWWLGEIEAGRHDLNSMAGGFIHSSEFKGLADTNGNDIIDNAEFVTHMYEGVFERAPDQAGFDYWVGELDSGQRSQSQVFIDMTQSDEYVQKTYLTVADMLFI</sequence>
<protein>
    <recommendedName>
        <fullName evidence="1">DUF4214 domain-containing protein</fullName>
    </recommendedName>
</protein>
<dbReference type="Proteomes" id="UP000186895">
    <property type="component" value="Unassembled WGS sequence"/>
</dbReference>
<name>A0A1N6WAU9_9GAMM</name>
<accession>A0A1N6WAU9</accession>
<dbReference type="STRING" id="49186.SAMN05421647_11067"/>
<organism evidence="2 3">
    <name type="scientific">Marinobacterium stanieri</name>
    <dbReference type="NCBI Taxonomy" id="49186"/>
    <lineage>
        <taxon>Bacteria</taxon>
        <taxon>Pseudomonadati</taxon>
        <taxon>Pseudomonadota</taxon>
        <taxon>Gammaproteobacteria</taxon>
        <taxon>Oceanospirillales</taxon>
        <taxon>Oceanospirillaceae</taxon>
        <taxon>Marinobacterium</taxon>
    </lineage>
</organism>
<feature type="domain" description="DUF4214" evidence="1">
    <location>
        <begin position="239"/>
        <end position="283"/>
    </location>
</feature>
<evidence type="ECO:0000259" key="1">
    <source>
        <dbReference type="Pfam" id="PF13946"/>
    </source>
</evidence>
<gene>
    <name evidence="2" type="ORF">SAMN05421647_11067</name>
</gene>
<evidence type="ECO:0000313" key="2">
    <source>
        <dbReference type="EMBL" id="SIQ87269.1"/>
    </source>
</evidence>
<keyword evidence="3" id="KW-1185">Reference proteome</keyword>
<dbReference type="EMBL" id="FTMN01000010">
    <property type="protein sequence ID" value="SIQ87269.1"/>
    <property type="molecule type" value="Genomic_DNA"/>
</dbReference>
<feature type="domain" description="DUF4214" evidence="1">
    <location>
        <begin position="292"/>
        <end position="345"/>
    </location>
</feature>
<evidence type="ECO:0000313" key="3">
    <source>
        <dbReference type="Proteomes" id="UP000186895"/>
    </source>
</evidence>
<proteinExistence type="predicted"/>
<dbReference type="Pfam" id="PF13946">
    <property type="entry name" value="DUF4214"/>
    <property type="match status" value="2"/>
</dbReference>